<dbReference type="Gene3D" id="3.40.366.10">
    <property type="entry name" value="Malonyl-Coenzyme A Acyl Carrier Protein, domain 2"/>
    <property type="match status" value="1"/>
</dbReference>
<dbReference type="Pfam" id="PF01648">
    <property type="entry name" value="ACPS"/>
    <property type="match status" value="1"/>
</dbReference>
<dbReference type="EMBL" id="QLLR01000019">
    <property type="protein sequence ID" value="RAJ28165.1"/>
    <property type="molecule type" value="Genomic_DNA"/>
</dbReference>
<reference evidence="3 4" key="1">
    <citation type="submission" date="2018-06" db="EMBL/GenBank/DDBJ databases">
        <title>Genomic Encyclopedia of Archaeal and Bacterial Type Strains, Phase II (KMG-II): from individual species to whole genera.</title>
        <authorList>
            <person name="Goeker M."/>
        </authorList>
    </citation>
    <scope>NUCLEOTIDE SEQUENCE [LARGE SCALE GENOMIC DNA]</scope>
    <source>
        <strain evidence="3 4">DSM 14825</strain>
    </source>
</reference>
<dbReference type="Gene3D" id="3.90.470.20">
    <property type="entry name" value="4'-phosphopantetheinyl transferase domain"/>
    <property type="match status" value="2"/>
</dbReference>
<evidence type="ECO:0000256" key="1">
    <source>
        <dbReference type="ARBA" id="ARBA00022679"/>
    </source>
</evidence>
<dbReference type="GO" id="GO:0016746">
    <property type="term" value="F:acyltransferase activity"/>
    <property type="evidence" value="ECO:0007669"/>
    <property type="project" value="InterPro"/>
</dbReference>
<dbReference type="InterPro" id="IPR016039">
    <property type="entry name" value="Thiolase-like"/>
</dbReference>
<dbReference type="InterPro" id="IPR016035">
    <property type="entry name" value="Acyl_Trfase/lysoPLipase"/>
</dbReference>
<dbReference type="InterPro" id="IPR020841">
    <property type="entry name" value="PKS_Beta-ketoAc_synthase_dom"/>
</dbReference>
<dbReference type="Proteomes" id="UP000249754">
    <property type="component" value="Unassembled WGS sequence"/>
</dbReference>
<dbReference type="SUPFAM" id="SSF53901">
    <property type="entry name" value="Thiolase-like"/>
    <property type="match status" value="1"/>
</dbReference>
<proteinExistence type="predicted"/>
<dbReference type="GO" id="GO:0008897">
    <property type="term" value="F:holo-[acyl-carrier-protein] synthase activity"/>
    <property type="evidence" value="ECO:0007669"/>
    <property type="project" value="InterPro"/>
</dbReference>
<dbReference type="STRING" id="188932.AY601_0167"/>
<dbReference type="SMART" id="SM00825">
    <property type="entry name" value="PKS_KS"/>
    <property type="match status" value="1"/>
</dbReference>
<dbReference type="Gene3D" id="3.10.129.110">
    <property type="entry name" value="Polyketide synthase dehydratase"/>
    <property type="match status" value="1"/>
</dbReference>
<evidence type="ECO:0000313" key="3">
    <source>
        <dbReference type="EMBL" id="RAJ28165.1"/>
    </source>
</evidence>
<protein>
    <submittedName>
        <fullName evidence="3">Acyl transferase domain-containing protein</fullName>
    </submittedName>
</protein>
<dbReference type="InterPro" id="IPR042104">
    <property type="entry name" value="PKS_dehydratase_sf"/>
</dbReference>
<dbReference type="PANTHER" id="PTHR43074:SF1">
    <property type="entry name" value="BETA-KETOACYL SYNTHASE FAMILY PROTEIN-RELATED"/>
    <property type="match status" value="1"/>
</dbReference>
<dbReference type="InterPro" id="IPR008278">
    <property type="entry name" value="4-PPantetheinyl_Trfase_dom"/>
</dbReference>
<dbReference type="InterPro" id="IPR032821">
    <property type="entry name" value="PKS_assoc"/>
</dbReference>
<evidence type="ECO:0000313" key="4">
    <source>
        <dbReference type="Proteomes" id="UP000249754"/>
    </source>
</evidence>
<evidence type="ECO:0000259" key="2">
    <source>
        <dbReference type="PROSITE" id="PS52004"/>
    </source>
</evidence>
<dbReference type="SMART" id="SM00827">
    <property type="entry name" value="PKS_AT"/>
    <property type="match status" value="1"/>
</dbReference>
<dbReference type="InterPro" id="IPR001227">
    <property type="entry name" value="Ac_transferase_dom_sf"/>
</dbReference>
<dbReference type="Pfam" id="PF16197">
    <property type="entry name" value="KAsynt_C_assoc"/>
    <property type="match status" value="1"/>
</dbReference>
<dbReference type="Pfam" id="PF00109">
    <property type="entry name" value="ketoacyl-synt"/>
    <property type="match status" value="1"/>
</dbReference>
<dbReference type="CDD" id="cd00833">
    <property type="entry name" value="PKS"/>
    <property type="match status" value="1"/>
</dbReference>
<name>A0A327SHZ5_9SPHI</name>
<dbReference type="SUPFAM" id="SSF56214">
    <property type="entry name" value="4'-phosphopantetheinyl transferase"/>
    <property type="match status" value="2"/>
</dbReference>
<dbReference type="Gene3D" id="3.40.47.10">
    <property type="match status" value="1"/>
</dbReference>
<dbReference type="SUPFAM" id="SSF52151">
    <property type="entry name" value="FabD/lysophospholipase-like"/>
    <property type="match status" value="1"/>
</dbReference>
<dbReference type="RefSeq" id="WP_111634896.1">
    <property type="nucleotide sequence ID" value="NZ_QLLR01000019.1"/>
</dbReference>
<dbReference type="InterPro" id="IPR052568">
    <property type="entry name" value="PKS-FAS_Synthase"/>
</dbReference>
<dbReference type="Pfam" id="PF02801">
    <property type="entry name" value="Ketoacyl-synt_C"/>
    <property type="match status" value="1"/>
</dbReference>
<sequence length="1441" mass="158348">MKKTDVAVIGMSCIFPGAGDLDTFWKNIISKVDSTQVVPPDRIDPVHFDKNSTGVDRFYCNRGGFIPEYNFDPQRFGILPVAVNGTEPDHLLTLDLVYRALEDAGVFEKNTSLEKTGIIIGKGNYAGPGATRAIEIVRTGEQIAAVLKDLLPQLGTEDIEKVKHEFQARKGRFGPDTAMGLIPNLVASLVANRLNLGAVAFTLDAACASSLIAIDHAIQELNSGRCNMVIAGGVHVGQNAAFWSIFSNLGALSKQEKIKPFDAGADGLIIGEGCGFVVLKRLEDAIQDKDRIYAVLKGVGVSSDGSGTSVMSPSVKGQLRAIEQAWENSGLSAKDIGYIEAHGTGTPLGDKTELETLTQFFGYDAELPKAGIGTVKSNIGHAMPAAGIAGLIKTCLALYHDILPPTLHCENPLTQLAQTQFSAVQEPLNWEKSGLPKIAGVNAFGFGGINAHVVLEGFNAPKKDKVLLLARPTHEELIYALENNDYSAGIGNYRIAVFDPTPDRIKKAIKIAAKNNPWRNKQDIWYTNEPLISKGGKIAFVFPGLDGLAGGEVASVTDYFNIAETQHTKAEGLLSDALKTLNKSSVLDIALKQLGVYPDMNAGHSLGEWLAARSSELAEESSVSQLLKVLNPETFELKDSRFIAVGCGIEQLLPIIANINDVYLSNDNCPQQVILCGSKNALEELTPILKAKQIFHQILPFQSGFHSPFIADKLEVILEGMKDMQFRKTTTPLWSATTLELYPEGLEAIRQLSAEHLIKPVRFRELTEKLYEQGARVFIQIGSGGLVGFIDDTLKGKNFSTISSNVPVRSGITQLQRVIAALFVEGKETGLNFLGQIKSSPALKGKGIKLELGLPMITGLNSLKGLAAGASSAYAQANPAVYAKGLLEDVADPVMKAFNENVLEMANIQAEIQQLFKDRVLQPANYVNRTTAPAVAVPGVAIPGVSAPQTPQVSATSFSRQPFSKQLDITLENCPYLKDHALLRQPKDWHCVDDMDPVIPMTMIFELFGEIAAEQSPAEQVHKILNIKVFQWMNVIKPFRETITGEWKDQQKVYLNLERFANAEVVLAEKLVTPPVQQSFDIGQILDIQRTSAQIYENHMFHGPGYQGIKHLKAVGEKGITGIIESGAGKGSLLDNAGQLFGLWLQLILTKDRIAFPVKIQEIEFFGNMHDQQGEFECTCVLTDMNEEFATGNFILKRDNQVWAIISGWQNRRLEIDDALWSVSMSPLHNRLSKEIAPGIFMFHNAYSRVVSWDFILKRYFNQDEKKYHNALLPNKRKTWMISRVAVKDAVRDLLNKEKQQACYPITFEIKSDELQKPYPHGGQTAGIHVSLAHKGTDAVGVARLDRPVGIDIENIEERSAGFFELAFADTEMALLQGRDKAEWATRFWTAKEAYGKYLGKGLQGNPKAYVVEEIIGEELRIKDTIIKTIKHHNYIIGWTL</sequence>
<dbReference type="InterPro" id="IPR014030">
    <property type="entry name" value="Ketoacyl_synth_N"/>
</dbReference>
<dbReference type="InterPro" id="IPR016036">
    <property type="entry name" value="Malonyl_transacylase_ACP-bd"/>
</dbReference>
<dbReference type="Gene3D" id="3.30.70.250">
    <property type="entry name" value="Malonyl-CoA ACP transacylase, ACP-binding"/>
    <property type="match status" value="1"/>
</dbReference>
<dbReference type="Pfam" id="PF00698">
    <property type="entry name" value="Acyl_transf_1"/>
    <property type="match status" value="1"/>
</dbReference>
<organism evidence="3 4">
    <name type="scientific">Pedobacter cryoconitis</name>
    <dbReference type="NCBI Taxonomy" id="188932"/>
    <lineage>
        <taxon>Bacteria</taxon>
        <taxon>Pseudomonadati</taxon>
        <taxon>Bacteroidota</taxon>
        <taxon>Sphingobacteriia</taxon>
        <taxon>Sphingobacteriales</taxon>
        <taxon>Sphingobacteriaceae</taxon>
        <taxon>Pedobacter</taxon>
    </lineage>
</organism>
<comment type="caution">
    <text evidence="3">The sequence shown here is derived from an EMBL/GenBank/DDBJ whole genome shotgun (WGS) entry which is preliminary data.</text>
</comment>
<dbReference type="GO" id="GO:0000287">
    <property type="term" value="F:magnesium ion binding"/>
    <property type="evidence" value="ECO:0007669"/>
    <property type="project" value="InterPro"/>
</dbReference>
<dbReference type="InterPro" id="IPR037143">
    <property type="entry name" value="4-PPantetheinyl_Trfase_dom_sf"/>
</dbReference>
<accession>A0A327SHZ5</accession>
<dbReference type="OrthoDB" id="9778690at2"/>
<gene>
    <name evidence="3" type="ORF">LY11_03485</name>
</gene>
<feature type="domain" description="Ketosynthase family 3 (KS3)" evidence="2">
    <location>
        <begin position="3"/>
        <end position="457"/>
    </location>
</feature>
<dbReference type="InterPro" id="IPR014031">
    <property type="entry name" value="Ketoacyl_synth_C"/>
</dbReference>
<dbReference type="SUPFAM" id="SSF55048">
    <property type="entry name" value="Probable ACP-binding domain of malonyl-CoA ACP transacylase"/>
    <property type="match status" value="1"/>
</dbReference>
<dbReference type="PROSITE" id="PS52004">
    <property type="entry name" value="KS3_2"/>
    <property type="match status" value="1"/>
</dbReference>
<dbReference type="PANTHER" id="PTHR43074">
    <property type="entry name" value="OMEGA-3 POLYUNSATURATED FATTY ACID SYNTHASE PFAB-RELATED"/>
    <property type="match status" value="1"/>
</dbReference>
<dbReference type="InterPro" id="IPR014043">
    <property type="entry name" value="Acyl_transferase_dom"/>
</dbReference>
<keyword evidence="1 3" id="KW-0808">Transferase</keyword>